<evidence type="ECO:0000313" key="3">
    <source>
        <dbReference type="EMBL" id="NOJ77208.1"/>
    </source>
</evidence>
<dbReference type="EMBL" id="JABFNT010000006">
    <property type="protein sequence ID" value="NOJ77208.1"/>
    <property type="molecule type" value="Genomic_DNA"/>
</dbReference>
<evidence type="ECO:0000313" key="4">
    <source>
        <dbReference type="Proteomes" id="UP000533080"/>
    </source>
</evidence>
<comment type="caution">
    <text evidence="3">The sequence shown here is derived from an EMBL/GenBank/DDBJ whole genome shotgun (WGS) entry which is preliminary data.</text>
</comment>
<name>A0A7Y4IDC4_MYXXA</name>
<gene>
    <name evidence="3" type="ORF">HNV28_02345</name>
</gene>
<keyword evidence="2" id="KW-1133">Transmembrane helix</keyword>
<organism evidence="3 4">
    <name type="scientific">Myxococcus xanthus</name>
    <dbReference type="NCBI Taxonomy" id="34"/>
    <lineage>
        <taxon>Bacteria</taxon>
        <taxon>Pseudomonadati</taxon>
        <taxon>Myxococcota</taxon>
        <taxon>Myxococcia</taxon>
        <taxon>Myxococcales</taxon>
        <taxon>Cystobacterineae</taxon>
        <taxon>Myxococcaceae</taxon>
        <taxon>Myxococcus</taxon>
    </lineage>
</organism>
<dbReference type="RefSeq" id="WP_171439729.1">
    <property type="nucleotide sequence ID" value="NZ_JABFNS010000058.1"/>
</dbReference>
<protein>
    <submittedName>
        <fullName evidence="3">ATP synthase subunit</fullName>
    </submittedName>
</protein>
<reference evidence="3 4" key="1">
    <citation type="submission" date="2020-05" db="EMBL/GenBank/DDBJ databases">
        <authorList>
            <person name="Whitworth D."/>
        </authorList>
    </citation>
    <scope>NUCLEOTIDE SEQUENCE [LARGE SCALE GENOMIC DNA]</scope>
    <source>
        <strain evidence="3 4">AM005</strain>
    </source>
</reference>
<accession>A0A7Y4IDC4</accession>
<evidence type="ECO:0000256" key="2">
    <source>
        <dbReference type="SAM" id="Phobius"/>
    </source>
</evidence>
<feature type="transmembrane region" description="Helical" evidence="2">
    <location>
        <begin position="63"/>
        <end position="88"/>
    </location>
</feature>
<keyword evidence="2" id="KW-0812">Transmembrane</keyword>
<feature type="transmembrane region" description="Helical" evidence="2">
    <location>
        <begin position="33"/>
        <end position="57"/>
    </location>
</feature>
<dbReference type="InterPro" id="IPR032820">
    <property type="entry name" value="ATPase_put"/>
</dbReference>
<feature type="region of interest" description="Disordered" evidence="1">
    <location>
        <begin position="1"/>
        <end position="28"/>
    </location>
</feature>
<keyword evidence="2" id="KW-0472">Membrane</keyword>
<feature type="compositionally biased region" description="Basic and acidic residues" evidence="1">
    <location>
        <begin position="1"/>
        <end position="23"/>
    </location>
</feature>
<dbReference type="AlphaFoldDB" id="A0A7Y4IDC4"/>
<sequence>MAERLESARREEARKQARKDLSRYQRRTPGGDFWRALALIGSVGWPIVILSTGGALLGRQLDAWLGTGVKLTLLLLLVGTVVGCLMAFRAVRGSGT</sequence>
<dbReference type="Proteomes" id="UP000533080">
    <property type="component" value="Unassembled WGS sequence"/>
</dbReference>
<evidence type="ECO:0000256" key="1">
    <source>
        <dbReference type="SAM" id="MobiDB-lite"/>
    </source>
</evidence>
<proteinExistence type="predicted"/>
<dbReference type="Pfam" id="PF09527">
    <property type="entry name" value="ATPase_gene1"/>
    <property type="match status" value="1"/>
</dbReference>